<dbReference type="Pfam" id="PF00884">
    <property type="entry name" value="Sulfatase"/>
    <property type="match status" value="1"/>
</dbReference>
<accession>A0A383BCL3</accession>
<dbReference type="GO" id="GO:0008484">
    <property type="term" value="F:sulfuric ester hydrolase activity"/>
    <property type="evidence" value="ECO:0007669"/>
    <property type="project" value="TreeGrafter"/>
</dbReference>
<dbReference type="InterPro" id="IPR000917">
    <property type="entry name" value="Sulfatase_N"/>
</dbReference>
<feature type="non-terminal residue" evidence="4">
    <location>
        <position position="198"/>
    </location>
</feature>
<keyword evidence="1" id="KW-0479">Metal-binding</keyword>
<keyword evidence="2" id="KW-0378">Hydrolase</keyword>
<feature type="domain" description="Sulfatase N-terminal" evidence="3">
    <location>
        <begin position="26"/>
        <end position="145"/>
    </location>
</feature>
<protein>
    <recommendedName>
        <fullName evidence="3">Sulfatase N-terminal domain-containing protein</fullName>
    </recommendedName>
</protein>
<dbReference type="GO" id="GO:0005737">
    <property type="term" value="C:cytoplasm"/>
    <property type="evidence" value="ECO:0007669"/>
    <property type="project" value="TreeGrafter"/>
</dbReference>
<dbReference type="Gene3D" id="3.40.720.10">
    <property type="entry name" value="Alkaline Phosphatase, subunit A"/>
    <property type="match status" value="1"/>
</dbReference>
<evidence type="ECO:0000313" key="4">
    <source>
        <dbReference type="EMBL" id="SVE17867.1"/>
    </source>
</evidence>
<evidence type="ECO:0000256" key="2">
    <source>
        <dbReference type="ARBA" id="ARBA00022801"/>
    </source>
</evidence>
<gene>
    <name evidence="4" type="ORF">METZ01_LOCUS470721</name>
</gene>
<dbReference type="PANTHER" id="PTHR45953:SF1">
    <property type="entry name" value="IDURONATE 2-SULFATASE"/>
    <property type="match status" value="1"/>
</dbReference>
<dbReference type="GO" id="GO:0046872">
    <property type="term" value="F:metal ion binding"/>
    <property type="evidence" value="ECO:0007669"/>
    <property type="project" value="UniProtKB-KW"/>
</dbReference>
<name>A0A383BCL3_9ZZZZ</name>
<dbReference type="AlphaFoldDB" id="A0A383BCL3"/>
<evidence type="ECO:0000259" key="3">
    <source>
        <dbReference type="Pfam" id="PF00884"/>
    </source>
</evidence>
<organism evidence="4">
    <name type="scientific">marine metagenome</name>
    <dbReference type="NCBI Taxonomy" id="408172"/>
    <lineage>
        <taxon>unclassified sequences</taxon>
        <taxon>metagenomes</taxon>
        <taxon>ecological metagenomes</taxon>
    </lineage>
</organism>
<dbReference type="SUPFAM" id="SSF53649">
    <property type="entry name" value="Alkaline phosphatase-like"/>
    <property type="match status" value="1"/>
</dbReference>
<sequence length="198" mass="22083">MERLFAFLAVLALGLVPSVLAKEPSPNVIFFAVDDLCDWVGAMGHTQAKTPNMDALAKRGVSFNNAHCPGVFCAPSRSAIFTGRFASTTGCYRTEIYYHNHPELRPLQVSFAKAGYVTYGAGKLFHHPAGYIDHRGWTKFFLRNEAAKREGWPLDSWGKDTPLPDPFPNSIYNRGRQITGGMFLEWAAIPNEREKDMA</sequence>
<proteinExistence type="predicted"/>
<evidence type="ECO:0000256" key="1">
    <source>
        <dbReference type="ARBA" id="ARBA00022723"/>
    </source>
</evidence>
<dbReference type="EMBL" id="UINC01199441">
    <property type="protein sequence ID" value="SVE17867.1"/>
    <property type="molecule type" value="Genomic_DNA"/>
</dbReference>
<dbReference type="InterPro" id="IPR017850">
    <property type="entry name" value="Alkaline_phosphatase_core_sf"/>
</dbReference>
<dbReference type="PANTHER" id="PTHR45953">
    <property type="entry name" value="IDURONATE 2-SULFATASE"/>
    <property type="match status" value="1"/>
</dbReference>
<reference evidence="4" key="1">
    <citation type="submission" date="2018-05" db="EMBL/GenBank/DDBJ databases">
        <authorList>
            <person name="Lanie J.A."/>
            <person name="Ng W.-L."/>
            <person name="Kazmierczak K.M."/>
            <person name="Andrzejewski T.M."/>
            <person name="Davidsen T.M."/>
            <person name="Wayne K.J."/>
            <person name="Tettelin H."/>
            <person name="Glass J.I."/>
            <person name="Rusch D."/>
            <person name="Podicherti R."/>
            <person name="Tsui H.-C.T."/>
            <person name="Winkler M.E."/>
        </authorList>
    </citation>
    <scope>NUCLEOTIDE SEQUENCE</scope>
</reference>